<comment type="cofactor">
    <cofactor evidence="1">
        <name>Mg(2+)</name>
        <dbReference type="ChEBI" id="CHEBI:18420"/>
    </cofactor>
</comment>
<evidence type="ECO:0000256" key="2">
    <source>
        <dbReference type="ARBA" id="ARBA00022801"/>
    </source>
</evidence>
<dbReference type="Proteomes" id="UP000831304">
    <property type="component" value="Chromosome"/>
</dbReference>
<dbReference type="PANTHER" id="PTHR46470:SF4">
    <property type="entry name" value="5-AMINO-6-(5-PHOSPHO-D-RIBITYLAMINO)URACIL PHOSPHATASE YIGB"/>
    <property type="match status" value="1"/>
</dbReference>
<sequence length="262" mass="28110">MSASSAAAEPAPAEAHRPAPVVLFDLDDTLMAHREAVRLGIEQHMRIRAYDAVAGLDVPALWHELEERHYHAYLAGELTFEGQRRARARDFALAHGESLGGPAAGAWFDEYFAHYRSSWSLHSDVASSFAALEAGLPGVRFGVITNGELDFQLAKLDRLGLAERFEHVIASGALGVAKPDPAIFRAAVERFAETGPPGPVAYVGDRLRTDAIGAAEAGLLGVWLNRVDTTPDPAEAALARELGVLEATTLDEASVLLIERLG</sequence>
<dbReference type="Gene3D" id="1.20.120.1600">
    <property type="match status" value="1"/>
</dbReference>
<dbReference type="InterPro" id="IPR051400">
    <property type="entry name" value="HAD-like_hydrolase"/>
</dbReference>
<evidence type="ECO:0000256" key="3">
    <source>
        <dbReference type="ARBA" id="ARBA00022842"/>
    </source>
</evidence>
<dbReference type="PANTHER" id="PTHR46470">
    <property type="entry name" value="N-ACYLNEURAMINATE-9-PHOSPHATASE"/>
    <property type="match status" value="1"/>
</dbReference>
<dbReference type="PRINTS" id="PR00413">
    <property type="entry name" value="HADHALOGNASE"/>
</dbReference>
<dbReference type="SFLD" id="SFLDS00003">
    <property type="entry name" value="Haloacid_Dehalogenase"/>
    <property type="match status" value="1"/>
</dbReference>
<proteinExistence type="predicted"/>
<evidence type="ECO:0000313" key="5">
    <source>
        <dbReference type="Proteomes" id="UP000831304"/>
    </source>
</evidence>
<name>A0ABY4ASG8_9MICO</name>
<dbReference type="SFLD" id="SFLDG01129">
    <property type="entry name" value="C1.5:_HAD__Beta-PGM__Phosphata"/>
    <property type="match status" value="1"/>
</dbReference>
<accession>A0ABY4ASG8</accession>
<dbReference type="SUPFAM" id="SSF56784">
    <property type="entry name" value="HAD-like"/>
    <property type="match status" value="1"/>
</dbReference>
<keyword evidence="5" id="KW-1185">Reference proteome</keyword>
<dbReference type="Pfam" id="PF00702">
    <property type="entry name" value="Hydrolase"/>
    <property type="match status" value="1"/>
</dbReference>
<dbReference type="InterPro" id="IPR036412">
    <property type="entry name" value="HAD-like_sf"/>
</dbReference>
<protein>
    <submittedName>
        <fullName evidence="4">HAD family hydrolase</fullName>
    </submittedName>
</protein>
<dbReference type="EMBL" id="CP094533">
    <property type="protein sequence ID" value="UOE26098.1"/>
    <property type="molecule type" value="Genomic_DNA"/>
</dbReference>
<dbReference type="InterPro" id="IPR023214">
    <property type="entry name" value="HAD_sf"/>
</dbReference>
<keyword evidence="2 4" id="KW-0378">Hydrolase</keyword>
<keyword evidence="3" id="KW-0460">Magnesium</keyword>
<gene>
    <name evidence="4" type="ORF">MTP13_17595</name>
</gene>
<dbReference type="NCBIfam" id="TIGR01549">
    <property type="entry name" value="HAD-SF-IA-v1"/>
    <property type="match status" value="1"/>
</dbReference>
<evidence type="ECO:0000256" key="1">
    <source>
        <dbReference type="ARBA" id="ARBA00001946"/>
    </source>
</evidence>
<dbReference type="Gene3D" id="3.40.50.1000">
    <property type="entry name" value="HAD superfamily/HAD-like"/>
    <property type="match status" value="1"/>
</dbReference>
<organism evidence="4 5">
    <name type="scientific">Agromyces soli</name>
    <dbReference type="NCBI Taxonomy" id="659012"/>
    <lineage>
        <taxon>Bacteria</taxon>
        <taxon>Bacillati</taxon>
        <taxon>Actinomycetota</taxon>
        <taxon>Actinomycetes</taxon>
        <taxon>Micrococcales</taxon>
        <taxon>Microbacteriaceae</taxon>
        <taxon>Agromyces</taxon>
    </lineage>
</organism>
<reference evidence="4 5" key="1">
    <citation type="submission" date="2022-03" db="EMBL/GenBank/DDBJ databases">
        <title>Agromyces sp. isolated from the gut of P. brevitarsis seulensis larvae.</title>
        <authorList>
            <person name="Won M."/>
            <person name="Kwon S.-W."/>
        </authorList>
    </citation>
    <scope>NUCLEOTIDE SEQUENCE [LARGE SCALE GENOMIC DNA]</scope>
    <source>
        <strain evidence="4 5">KACC 16215</strain>
    </source>
</reference>
<dbReference type="InterPro" id="IPR006439">
    <property type="entry name" value="HAD-SF_hydro_IA"/>
</dbReference>
<dbReference type="RefSeq" id="WP_243568937.1">
    <property type="nucleotide sequence ID" value="NZ_BAAARD010000006.1"/>
</dbReference>
<dbReference type="GO" id="GO:0016787">
    <property type="term" value="F:hydrolase activity"/>
    <property type="evidence" value="ECO:0007669"/>
    <property type="project" value="UniProtKB-KW"/>
</dbReference>
<evidence type="ECO:0000313" key="4">
    <source>
        <dbReference type="EMBL" id="UOE26098.1"/>
    </source>
</evidence>